<evidence type="ECO:0000313" key="3">
    <source>
        <dbReference type="Proteomes" id="UP000219602"/>
    </source>
</evidence>
<evidence type="ECO:0007829" key="4">
    <source>
        <dbReference type="PDB" id="9FEI"/>
    </source>
</evidence>
<name>A0A2H3FS34_FUSOX</name>
<dbReference type="AlphaFoldDB" id="A0A2H3FS34"/>
<reference evidence="2 3" key="2">
    <citation type="journal article" date="2017" name="Sci. Rep.">
        <title>A mobile pathogenicity chromosome in Fusarium oxysporum for infection of multiple cucurbit species.</title>
        <authorList>
            <person name="van Dam P."/>
            <person name="Fokkens L."/>
            <person name="Ayukawa Y."/>
            <person name="van der Gragt M."/>
            <person name="Ter Horst A."/>
            <person name="Brankovics B."/>
            <person name="Houterman P.M."/>
            <person name="Arie T."/>
            <person name="Rep M."/>
        </authorList>
    </citation>
    <scope>NUCLEOTIDE SEQUENCE [LARGE SCALE GENOMIC DNA]</scope>
    <source>
        <strain evidence="2 3">Forc016</strain>
    </source>
</reference>
<comment type="caution">
    <text evidence="2">The sequence shown here is derived from an EMBL/GenBank/DDBJ whole genome shotgun (WGS) entry which is preliminary data.</text>
</comment>
<dbReference type="PDB" id="9FEI">
    <property type="method" value="X-ray"/>
    <property type="resolution" value="1.47 A"/>
    <property type="chains" value="A=21-216"/>
</dbReference>
<evidence type="ECO:0000313" key="2">
    <source>
        <dbReference type="EMBL" id="PCD22147.1"/>
    </source>
</evidence>
<feature type="signal peptide" evidence="1">
    <location>
        <begin position="1"/>
        <end position="18"/>
    </location>
</feature>
<feature type="chain" id="PRO_5013769820" description="SnoaL-like domain-containing protein" evidence="1">
    <location>
        <begin position="19"/>
        <end position="216"/>
    </location>
</feature>
<keyword evidence="1" id="KW-0732">Signal</keyword>
<keyword evidence="4" id="KW-0002">3D-structure</keyword>
<protein>
    <recommendedName>
        <fullName evidence="5">SnoaL-like domain-containing protein</fullName>
    </recommendedName>
</protein>
<reference evidence="4" key="3">
    <citation type="submission" date="2024-05" db="PDB data bank">
        <title>Crystal structure of FovDEF: defoliating toxin form Fusarium oxysporum f.sp. vasinfectum.</title>
        <authorList>
            <person name="Troilo F."/>
            <person name="Doddi A."/>
            <person name="Faino L."/>
            <person name="Bonaccorsi Di Patti M.C."/>
            <person name="Di Matteo A."/>
            <person name="Giardina G."/>
        </authorList>
    </citation>
    <scope>X-RAY CRYSTALLOGRAPHY (1.47 ANGSTROMS) OF 21-216</scope>
</reference>
<organism evidence="2 3">
    <name type="scientific">Fusarium oxysporum f. sp. radicis-cucumerinum</name>
    <dbReference type="NCBI Taxonomy" id="327505"/>
    <lineage>
        <taxon>Eukaryota</taxon>
        <taxon>Fungi</taxon>
        <taxon>Dikarya</taxon>
        <taxon>Ascomycota</taxon>
        <taxon>Pezizomycotina</taxon>
        <taxon>Sordariomycetes</taxon>
        <taxon>Hypocreomycetidae</taxon>
        <taxon>Hypocreales</taxon>
        <taxon>Nectriaceae</taxon>
        <taxon>Fusarium</taxon>
        <taxon>Fusarium oxysporum species complex</taxon>
    </lineage>
</organism>
<evidence type="ECO:0000256" key="1">
    <source>
        <dbReference type="SAM" id="SignalP"/>
    </source>
</evidence>
<reference evidence="2 3" key="1">
    <citation type="journal article" date="2016" name="Environ. Microbiol.">
        <title>Effector profiles distinguish formae speciales of Fusarium oxysporum.</title>
        <authorList>
            <person name="van Dam P."/>
            <person name="Fokkens L."/>
            <person name="Schmidt S.M."/>
            <person name="Linmans J.H."/>
            <person name="Kistler H.C."/>
            <person name="Ma L.J."/>
            <person name="Rep M."/>
        </authorList>
    </citation>
    <scope>NUCLEOTIDE SEQUENCE [LARGE SCALE GENOMIC DNA]</scope>
    <source>
        <strain evidence="2 3">Forc016</strain>
    </source>
</reference>
<accession>A0A2H3FS34</accession>
<evidence type="ECO:0008006" key="5">
    <source>
        <dbReference type="Google" id="ProtNLM"/>
    </source>
</evidence>
<sequence length="216" mass="23977">MKFSRIVTGAAFLARTFAIAIPQSDTDTTEQTTDAAPDLTNLVIGQTIGPLIVDAIGEPLTREVNIIDARDELSDEKVVLSQPSTRRIFNLVLKDAFAKFVQCPKNIKWGVMMLWNPHEENTAHDALHTKVLETSINLVKKSANVRLHGDYYNSVKESTSHISVYMSIKGSVNVATNQFIMRGIETGPEVWYNGIRYQMTDGSSIISSWSFDAGQL</sequence>
<dbReference type="EMBL" id="MABQ02000012">
    <property type="protein sequence ID" value="PCD22147.1"/>
    <property type="molecule type" value="Genomic_DNA"/>
</dbReference>
<gene>
    <name evidence="2" type="ORF">AU210_015946</name>
</gene>
<dbReference type="Proteomes" id="UP000219602">
    <property type="component" value="Chromosome RC"/>
</dbReference>
<proteinExistence type="evidence at protein level"/>